<reference evidence="1" key="1">
    <citation type="submission" date="2020-08" db="EMBL/GenBank/DDBJ databases">
        <title>Genome public.</title>
        <authorList>
            <person name="Liu C."/>
            <person name="Sun Q."/>
        </authorList>
    </citation>
    <scope>NUCLEOTIDE SEQUENCE</scope>
    <source>
        <strain evidence="1">NSJ-15</strain>
    </source>
</reference>
<proteinExistence type="predicted"/>
<dbReference type="Proteomes" id="UP000632659">
    <property type="component" value="Unassembled WGS sequence"/>
</dbReference>
<sequence length="57" mass="6229">MSRILLLGAPGNISASTIDLLTEQHHSIFALTNFQGDLSDYQQKVTFFMATGTKPTT</sequence>
<evidence type="ECO:0000313" key="1">
    <source>
        <dbReference type="EMBL" id="MBC8610732.1"/>
    </source>
</evidence>
<dbReference type="AlphaFoldDB" id="A0A8J6PB43"/>
<protein>
    <submittedName>
        <fullName evidence="1">Uncharacterized protein</fullName>
    </submittedName>
</protein>
<evidence type="ECO:0000313" key="2">
    <source>
        <dbReference type="Proteomes" id="UP000632659"/>
    </source>
</evidence>
<dbReference type="EMBL" id="JACRTL010000003">
    <property type="protein sequence ID" value="MBC8610732.1"/>
    <property type="molecule type" value="Genomic_DNA"/>
</dbReference>
<dbReference type="RefSeq" id="WP_187536429.1">
    <property type="nucleotide sequence ID" value="NZ_JACRTL010000003.1"/>
</dbReference>
<comment type="caution">
    <text evidence="1">The sequence shown here is derived from an EMBL/GenBank/DDBJ whole genome shotgun (WGS) entry which is preliminary data.</text>
</comment>
<keyword evidence="2" id="KW-1185">Reference proteome</keyword>
<organism evidence="1 2">
    <name type="scientific">Massiliimalia timonensis</name>
    <dbReference type="NCBI Taxonomy" id="1987501"/>
    <lineage>
        <taxon>Bacteria</taxon>
        <taxon>Bacillati</taxon>
        <taxon>Bacillota</taxon>
        <taxon>Clostridia</taxon>
        <taxon>Eubacteriales</taxon>
        <taxon>Oscillospiraceae</taxon>
        <taxon>Massiliimalia</taxon>
    </lineage>
</organism>
<name>A0A8J6PB43_9FIRM</name>
<gene>
    <name evidence="1" type="ORF">H8702_06290</name>
</gene>
<accession>A0A8J6PB43</accession>